<keyword evidence="11" id="KW-1185">Reference proteome</keyword>
<dbReference type="Pfam" id="PF08447">
    <property type="entry name" value="PAS_3"/>
    <property type="match status" value="2"/>
</dbReference>
<evidence type="ECO:0000256" key="3">
    <source>
        <dbReference type="ARBA" id="ARBA00022553"/>
    </source>
</evidence>
<comment type="caution">
    <text evidence="10">The sequence shown here is derived from an EMBL/GenBank/DDBJ whole genome shotgun (WGS) entry which is preliminary data.</text>
</comment>
<dbReference type="PROSITE" id="PS50113">
    <property type="entry name" value="PAC"/>
    <property type="match status" value="1"/>
</dbReference>
<name>A0ABY1BEI8_9PSED</name>
<evidence type="ECO:0000313" key="10">
    <source>
        <dbReference type="EMBL" id="SEQ66073.1"/>
    </source>
</evidence>
<dbReference type="Gene3D" id="3.30.450.20">
    <property type="entry name" value="PAS domain"/>
    <property type="match status" value="2"/>
</dbReference>
<feature type="domain" description="Response regulatory" evidence="7">
    <location>
        <begin position="23"/>
        <end position="139"/>
    </location>
</feature>
<evidence type="ECO:0000256" key="4">
    <source>
        <dbReference type="PROSITE-ProRule" id="PRU00169"/>
    </source>
</evidence>
<feature type="domain" description="PAS" evidence="8">
    <location>
        <begin position="324"/>
        <end position="366"/>
    </location>
</feature>
<dbReference type="CDD" id="cd00082">
    <property type="entry name" value="HisKA"/>
    <property type="match status" value="1"/>
</dbReference>
<dbReference type="CDD" id="cd00130">
    <property type="entry name" value="PAS"/>
    <property type="match status" value="2"/>
</dbReference>
<feature type="modified residue" description="4-aspartylphosphate" evidence="4">
    <location>
        <position position="74"/>
    </location>
</feature>
<feature type="domain" description="PAC" evidence="9">
    <location>
        <begin position="233"/>
        <end position="284"/>
    </location>
</feature>
<dbReference type="SUPFAM" id="SSF47384">
    <property type="entry name" value="Homodimeric domain of signal transducing histidine kinase"/>
    <property type="match status" value="1"/>
</dbReference>
<evidence type="ECO:0000259" key="8">
    <source>
        <dbReference type="PROSITE" id="PS50112"/>
    </source>
</evidence>
<reference evidence="10 11" key="1">
    <citation type="submission" date="2016-10" db="EMBL/GenBank/DDBJ databases">
        <authorList>
            <person name="Varghese N."/>
            <person name="Submissions S."/>
        </authorList>
    </citation>
    <scope>NUCLEOTIDE SEQUENCE [LARGE SCALE GENOMIC DNA]</scope>
    <source>
        <strain evidence="10 11">CIP 109853</strain>
    </source>
</reference>
<proteinExistence type="predicted"/>
<dbReference type="InterPro" id="IPR036890">
    <property type="entry name" value="HATPase_C_sf"/>
</dbReference>
<dbReference type="InterPro" id="IPR036097">
    <property type="entry name" value="HisK_dim/P_sf"/>
</dbReference>
<keyword evidence="3 4" id="KW-0597">Phosphoprotein</keyword>
<dbReference type="InterPro" id="IPR001789">
    <property type="entry name" value="Sig_transdc_resp-reg_receiver"/>
</dbReference>
<evidence type="ECO:0000259" key="9">
    <source>
        <dbReference type="PROSITE" id="PS50113"/>
    </source>
</evidence>
<gene>
    <name evidence="10" type="ORF">SAMN05216600_10897</name>
</gene>
<organism evidence="10 11">
    <name type="scientific">Pseudomonas cuatrocienegasensis</name>
    <dbReference type="NCBI Taxonomy" id="543360"/>
    <lineage>
        <taxon>Bacteria</taxon>
        <taxon>Pseudomonadati</taxon>
        <taxon>Pseudomonadota</taxon>
        <taxon>Gammaproteobacteria</taxon>
        <taxon>Pseudomonadales</taxon>
        <taxon>Pseudomonadaceae</taxon>
        <taxon>Pseudomonas</taxon>
    </lineage>
</organism>
<dbReference type="SMART" id="SM00091">
    <property type="entry name" value="PAS"/>
    <property type="match status" value="2"/>
</dbReference>
<dbReference type="SUPFAM" id="SSF52172">
    <property type="entry name" value="CheY-like"/>
    <property type="match status" value="2"/>
</dbReference>
<dbReference type="InterPro" id="IPR000014">
    <property type="entry name" value="PAS"/>
</dbReference>
<evidence type="ECO:0000256" key="1">
    <source>
        <dbReference type="ARBA" id="ARBA00000085"/>
    </source>
</evidence>
<evidence type="ECO:0000256" key="5">
    <source>
        <dbReference type="SAM" id="Coils"/>
    </source>
</evidence>
<dbReference type="InterPro" id="IPR003594">
    <property type="entry name" value="HATPase_dom"/>
</dbReference>
<dbReference type="NCBIfam" id="TIGR00229">
    <property type="entry name" value="sensory_box"/>
    <property type="match status" value="1"/>
</dbReference>
<feature type="domain" description="Response regulatory" evidence="7">
    <location>
        <begin position="697"/>
        <end position="806"/>
    </location>
</feature>
<dbReference type="Gene3D" id="3.40.50.2300">
    <property type="match status" value="2"/>
</dbReference>
<dbReference type="InterPro" id="IPR005467">
    <property type="entry name" value="His_kinase_dom"/>
</dbReference>
<feature type="modified residue" description="4-aspartylphosphate" evidence="4">
    <location>
        <position position="745"/>
    </location>
</feature>
<accession>A0ABY1BEI8</accession>
<dbReference type="InterPro" id="IPR011006">
    <property type="entry name" value="CheY-like_superfamily"/>
</dbReference>
<dbReference type="InterPro" id="IPR000700">
    <property type="entry name" value="PAS-assoc_C"/>
</dbReference>
<protein>
    <recommendedName>
        <fullName evidence="2">histidine kinase</fullName>
        <ecNumber evidence="2">2.7.13.3</ecNumber>
    </recommendedName>
</protein>
<dbReference type="EC" id="2.7.13.3" evidence="2"/>
<keyword evidence="5" id="KW-0175">Coiled coil</keyword>
<dbReference type="InterPro" id="IPR001610">
    <property type="entry name" value="PAC"/>
</dbReference>
<dbReference type="PROSITE" id="PS50109">
    <property type="entry name" value="HIS_KIN"/>
    <property type="match status" value="1"/>
</dbReference>
<dbReference type="SMART" id="SM00086">
    <property type="entry name" value="PAC"/>
    <property type="match status" value="2"/>
</dbReference>
<dbReference type="Gene3D" id="2.10.70.100">
    <property type="match status" value="1"/>
</dbReference>
<dbReference type="CDD" id="cd00156">
    <property type="entry name" value="REC"/>
    <property type="match status" value="1"/>
</dbReference>
<dbReference type="SMART" id="SM00448">
    <property type="entry name" value="REC"/>
    <property type="match status" value="2"/>
</dbReference>
<dbReference type="SUPFAM" id="SSF55785">
    <property type="entry name" value="PYP-like sensor domain (PAS domain)"/>
    <property type="match status" value="2"/>
</dbReference>
<dbReference type="SMART" id="SM00388">
    <property type="entry name" value="HisKA"/>
    <property type="match status" value="1"/>
</dbReference>
<feature type="coiled-coil region" evidence="5">
    <location>
        <begin position="410"/>
        <end position="440"/>
    </location>
</feature>
<feature type="domain" description="Histidine kinase" evidence="6">
    <location>
        <begin position="449"/>
        <end position="673"/>
    </location>
</feature>
<dbReference type="EMBL" id="FOFP01000008">
    <property type="protein sequence ID" value="SEQ66073.1"/>
    <property type="molecule type" value="Genomic_DNA"/>
</dbReference>
<evidence type="ECO:0000256" key="2">
    <source>
        <dbReference type="ARBA" id="ARBA00012438"/>
    </source>
</evidence>
<comment type="catalytic activity">
    <reaction evidence="1">
        <text>ATP + protein L-histidine = ADP + protein N-phospho-L-histidine.</text>
        <dbReference type="EC" id="2.7.13.3"/>
    </reaction>
</comment>
<dbReference type="PRINTS" id="PR00344">
    <property type="entry name" value="BCTRLSENSOR"/>
</dbReference>
<dbReference type="SUPFAM" id="SSF55874">
    <property type="entry name" value="ATPase domain of HSP90 chaperone/DNA topoisomerase II/histidine kinase"/>
    <property type="match status" value="1"/>
</dbReference>
<dbReference type="InterPro" id="IPR004358">
    <property type="entry name" value="Sig_transdc_His_kin-like_C"/>
</dbReference>
<evidence type="ECO:0000313" key="11">
    <source>
        <dbReference type="Proteomes" id="UP000198512"/>
    </source>
</evidence>
<dbReference type="Pfam" id="PF02518">
    <property type="entry name" value="HATPase_c"/>
    <property type="match status" value="1"/>
</dbReference>
<dbReference type="PANTHER" id="PTHR43065">
    <property type="entry name" value="SENSOR HISTIDINE KINASE"/>
    <property type="match status" value="1"/>
</dbReference>
<dbReference type="InterPro" id="IPR013655">
    <property type="entry name" value="PAS_fold_3"/>
</dbReference>
<dbReference type="SMART" id="SM00387">
    <property type="entry name" value="HATPase_c"/>
    <property type="match status" value="1"/>
</dbReference>
<dbReference type="PROSITE" id="PS50110">
    <property type="entry name" value="RESPONSE_REGULATORY"/>
    <property type="match status" value="2"/>
</dbReference>
<dbReference type="Pfam" id="PF00512">
    <property type="entry name" value="HisKA"/>
    <property type="match status" value="1"/>
</dbReference>
<evidence type="ECO:0000259" key="6">
    <source>
        <dbReference type="PROSITE" id="PS50109"/>
    </source>
</evidence>
<dbReference type="PANTHER" id="PTHR43065:SF49">
    <property type="entry name" value="HISTIDINE KINASE"/>
    <property type="match status" value="1"/>
</dbReference>
<dbReference type="Gene3D" id="3.30.565.10">
    <property type="entry name" value="Histidine kinase-like ATPase, C-terminal domain"/>
    <property type="match status" value="1"/>
</dbReference>
<dbReference type="InterPro" id="IPR035965">
    <property type="entry name" value="PAS-like_dom_sf"/>
</dbReference>
<dbReference type="Gene3D" id="1.10.287.130">
    <property type="match status" value="1"/>
</dbReference>
<sequence>MRTTRQTDPADNSKLPMPATPLKLLLIEDSPHDAELALLTLERSGMQVDATLVHDHQGADRALQQHTFDLILSDYLLPGSSGAKALQVARQQAPQTPFIFLSGIFGEEHAVEMMRLGAVDYVLKQNMGFLPKAVERALAEVRERRERRRAEEALQEVEIRARLAIGAARMGMWDYSPASDTLIWDERCKAMYELPPGTHVDMNYFLSRCHPADREAVEQQVAKALSVDSGNEYQVEYRLPLSENRERWLSSRGRAFFENGQCVRFIGVLLDISEQKQATEALRGLNELLGERVEKRTRERDRTWELSRELLAVMRFDMVPSALNPAWEKTLGWSRKELSAGPLWELVHPDDLQATRREATSIASGHVSTRFVNRMRHANGNYHWLSWTVVPDDGLMYAAVRDITSERAVVDELAATNRRLLEQIEERERVEATLQQMQRLEAVGQLTAGVAHDFNNLLTVILTSTSFVGRDLERGNLDRARERLQNITDAGERGAKLTSQLLAFSRRQRLAPEAVDLNETLAGMHELLQSTLGGSVLIETQTADQLWRARVDPTQIELIVLNLAINARDAMAVGGTLRLITANEVVEQPPQRPEDPEPGHYVVLSVQDTGSGMSEQVLAKAFEPFFTTKDVGKGSGLGLAQVFGFAKQSGGGARIHTELGVGTTVKVYLPSIGAGDQPPVEVPSLSCASAAPGLQRTILLVDDDPGVREVTAAMLDALGYQVQQADSGPAALAQISEDVDLLLADFAMPGMNGAQLARAVRERYPRLPVVFVTGYAELGGLDANEALIVQKPYRGDELAQKLQAALTTAAEVPAP</sequence>
<dbReference type="Proteomes" id="UP000198512">
    <property type="component" value="Unassembled WGS sequence"/>
</dbReference>
<evidence type="ECO:0000259" key="7">
    <source>
        <dbReference type="PROSITE" id="PS50110"/>
    </source>
</evidence>
<dbReference type="InterPro" id="IPR003661">
    <property type="entry name" value="HisK_dim/P_dom"/>
</dbReference>
<dbReference type="Pfam" id="PF00072">
    <property type="entry name" value="Response_reg"/>
    <property type="match status" value="2"/>
</dbReference>
<dbReference type="PROSITE" id="PS50112">
    <property type="entry name" value="PAS"/>
    <property type="match status" value="1"/>
</dbReference>